<name>A0A1U9LBT5_9PROT</name>
<sequence>MPIDLSGIGFSTYQEREIPLTIWNKRRNSRSLKVLNIITILYLYTALERVRESSTIIKTDDSVATFSDSSAQWSMAAGRCGGMERGIWS</sequence>
<evidence type="ECO:0000313" key="2">
    <source>
        <dbReference type="Proteomes" id="UP000189055"/>
    </source>
</evidence>
<proteinExistence type="predicted"/>
<dbReference type="Proteomes" id="UP000189055">
    <property type="component" value="Chromosome"/>
</dbReference>
<dbReference type="STRING" id="1076596.A0U91_00915"/>
<reference evidence="1 2" key="1">
    <citation type="submission" date="2016-03" db="EMBL/GenBank/DDBJ databases">
        <title>Acetic acid bacteria sequencing.</title>
        <authorList>
            <person name="Brandt J."/>
            <person name="Jakob F."/>
            <person name="Vogel R.F."/>
        </authorList>
    </citation>
    <scope>NUCLEOTIDE SEQUENCE [LARGE SCALE GENOMIC DNA]</scope>
    <source>
        <strain evidence="1 2">TMW2.1084</strain>
    </source>
</reference>
<dbReference type="KEGG" id="aper:A0U91_00915"/>
<evidence type="ECO:0000313" key="1">
    <source>
        <dbReference type="EMBL" id="AQT03827.1"/>
    </source>
</evidence>
<dbReference type="EMBL" id="CP014687">
    <property type="protein sequence ID" value="AQT03827.1"/>
    <property type="molecule type" value="Genomic_DNA"/>
</dbReference>
<gene>
    <name evidence="1" type="ORF">A0U91_00915</name>
</gene>
<dbReference type="AlphaFoldDB" id="A0A1U9LBT5"/>
<protein>
    <submittedName>
        <fullName evidence="1">Uncharacterized protein</fullName>
    </submittedName>
</protein>
<accession>A0A1U9LBT5</accession>
<organism evidence="1 2">
    <name type="scientific">Acetobacter persici</name>
    <dbReference type="NCBI Taxonomy" id="1076596"/>
    <lineage>
        <taxon>Bacteria</taxon>
        <taxon>Pseudomonadati</taxon>
        <taxon>Pseudomonadota</taxon>
        <taxon>Alphaproteobacteria</taxon>
        <taxon>Acetobacterales</taxon>
        <taxon>Acetobacteraceae</taxon>
        <taxon>Acetobacter</taxon>
    </lineage>
</organism>